<dbReference type="EMBL" id="BKCJ010005837">
    <property type="protein sequence ID" value="GEU68912.1"/>
    <property type="molecule type" value="Genomic_DNA"/>
</dbReference>
<feature type="region of interest" description="Disordered" evidence="1">
    <location>
        <begin position="398"/>
        <end position="430"/>
    </location>
</feature>
<dbReference type="CDD" id="cd09272">
    <property type="entry name" value="RNase_HI_RT_Ty1"/>
    <property type="match status" value="1"/>
</dbReference>
<accession>A0A6L2M8D7</accession>
<feature type="domain" description="Reverse transcriptase Ty1/copia-type" evidence="2">
    <location>
        <begin position="521"/>
        <end position="567"/>
    </location>
</feature>
<evidence type="ECO:0000259" key="2">
    <source>
        <dbReference type="Pfam" id="PF07727"/>
    </source>
</evidence>
<feature type="domain" description="GAG-pre-integrase" evidence="3">
    <location>
        <begin position="318"/>
        <end position="389"/>
    </location>
</feature>
<dbReference type="InterPro" id="IPR013103">
    <property type="entry name" value="RVT_2"/>
</dbReference>
<dbReference type="InterPro" id="IPR025724">
    <property type="entry name" value="GAG-pre-integrase_dom"/>
</dbReference>
<feature type="compositionally biased region" description="Basic and acidic residues" evidence="1">
    <location>
        <begin position="415"/>
        <end position="430"/>
    </location>
</feature>
<proteinExistence type="predicted"/>
<organism evidence="4">
    <name type="scientific">Tanacetum cinerariifolium</name>
    <name type="common">Dalmatian daisy</name>
    <name type="synonym">Chrysanthemum cinerariifolium</name>
    <dbReference type="NCBI Taxonomy" id="118510"/>
    <lineage>
        <taxon>Eukaryota</taxon>
        <taxon>Viridiplantae</taxon>
        <taxon>Streptophyta</taxon>
        <taxon>Embryophyta</taxon>
        <taxon>Tracheophyta</taxon>
        <taxon>Spermatophyta</taxon>
        <taxon>Magnoliopsida</taxon>
        <taxon>eudicotyledons</taxon>
        <taxon>Gunneridae</taxon>
        <taxon>Pentapetalae</taxon>
        <taxon>asterids</taxon>
        <taxon>campanulids</taxon>
        <taxon>Asterales</taxon>
        <taxon>Asteraceae</taxon>
        <taxon>Asteroideae</taxon>
        <taxon>Anthemideae</taxon>
        <taxon>Anthemidinae</taxon>
        <taxon>Tanacetum</taxon>
    </lineage>
</organism>
<gene>
    <name evidence="4" type="ORF">Tci_040890</name>
</gene>
<evidence type="ECO:0000256" key="1">
    <source>
        <dbReference type="SAM" id="MobiDB-lite"/>
    </source>
</evidence>
<dbReference type="AlphaFoldDB" id="A0A6L2M8D7"/>
<evidence type="ECO:0000259" key="3">
    <source>
        <dbReference type="Pfam" id="PF13976"/>
    </source>
</evidence>
<dbReference type="Pfam" id="PF13976">
    <property type="entry name" value="gag_pre-integrs"/>
    <property type="match status" value="1"/>
</dbReference>
<evidence type="ECO:0000313" key="4">
    <source>
        <dbReference type="EMBL" id="GEU68912.1"/>
    </source>
</evidence>
<name>A0A6L2M8D7_TANCI</name>
<protein>
    <submittedName>
        <fullName evidence="4">Ribonuclease H-like domain-containing protein</fullName>
    </submittedName>
</protein>
<sequence>MLYADASNNYRISVSRSKDEVNIDDPNITIEEYIRLEEEKARRRAIVFNDTLTFEAAVSCRPTVSSLTDDENEIRISFDESDDEDYTLILDKNMFSYKIISVNDLKTDLENDNDKVNIPLFPPPEPTEVIESGNSWVSVPQTTQENGVSVTKMSVPVTAEEKINKKNDVKARSLIQKIISRLVILAVVITQEDLNSKFLRSLPPEWNTHSDMEEEQVPTNMALMAISDSENEVPFSEEVAILNREVACKDYEINVLKSKPQKVDKGFINSRCSRHMTRNITYLSDFKEVDRGYVNLGEEHMVVEFLILFKIPRKDNKYSFDMKNIVPKESLTCLVAKAALDESRLWHRRLGHINFKNINKLVQDNLVRGLLIKHFENDQTYVACLKGKQHRASLAAGTISDKSAGTQGDLNDVEDGTHNEDDDKDKSEDDISLKEVNDAGSSDPHSPTDMFKLGASDTLEATHVEFFSNRDSPEVDLGNIPNSYRVPTTLHTRIHKDHLIKNVISEVKSSIQVEAIQEELLQFKLQQEEVYVTKPQGFKDLDQPDKVYKVVKALYRMHQAPRAWKSTTGGCQFLGNRLISWQCKKQTVVATSTTEAEYVAAASCCRQGIGSGSGPRCQNTILGDVEAQTRFEAASKQFNDPPLSRVNTLGCEEDNIKLKELMDFCTKLSE</sequence>
<dbReference type="Pfam" id="PF07727">
    <property type="entry name" value="RVT_2"/>
    <property type="match status" value="1"/>
</dbReference>
<comment type="caution">
    <text evidence="4">The sequence shown here is derived from an EMBL/GenBank/DDBJ whole genome shotgun (WGS) entry which is preliminary data.</text>
</comment>
<feature type="compositionally biased region" description="Polar residues" evidence="1">
    <location>
        <begin position="400"/>
        <end position="409"/>
    </location>
</feature>
<reference evidence="4" key="1">
    <citation type="journal article" date="2019" name="Sci. Rep.">
        <title>Draft genome of Tanacetum cinerariifolium, the natural source of mosquito coil.</title>
        <authorList>
            <person name="Yamashiro T."/>
            <person name="Shiraishi A."/>
            <person name="Satake H."/>
            <person name="Nakayama K."/>
        </authorList>
    </citation>
    <scope>NUCLEOTIDE SEQUENCE</scope>
</reference>